<accession>A0ABW4PFX3</accession>
<name>A0ABW4PFX3_9ACTN</name>
<dbReference type="Proteomes" id="UP001597365">
    <property type="component" value="Unassembled WGS sequence"/>
</dbReference>
<keyword evidence="1" id="KW-1133">Transmembrane helix</keyword>
<reference evidence="3" key="1">
    <citation type="journal article" date="2019" name="Int. J. Syst. Evol. Microbiol.">
        <title>The Global Catalogue of Microorganisms (GCM) 10K type strain sequencing project: providing services to taxonomists for standard genome sequencing and annotation.</title>
        <authorList>
            <consortium name="The Broad Institute Genomics Platform"/>
            <consortium name="The Broad Institute Genome Sequencing Center for Infectious Disease"/>
            <person name="Wu L."/>
            <person name="Ma J."/>
        </authorList>
    </citation>
    <scope>NUCLEOTIDE SEQUENCE [LARGE SCALE GENOMIC DNA]</scope>
    <source>
        <strain evidence="3">CGMCC 4.7455</strain>
    </source>
</reference>
<evidence type="ECO:0000313" key="3">
    <source>
        <dbReference type="Proteomes" id="UP001597365"/>
    </source>
</evidence>
<evidence type="ECO:0000313" key="2">
    <source>
        <dbReference type="EMBL" id="MFD1829057.1"/>
    </source>
</evidence>
<comment type="caution">
    <text evidence="2">The sequence shown here is derived from an EMBL/GenBank/DDBJ whole genome shotgun (WGS) entry which is preliminary data.</text>
</comment>
<gene>
    <name evidence="2" type="ORF">ACFSJS_05180</name>
</gene>
<organism evidence="2 3">
    <name type="scientific">Streptomyces desertarenae</name>
    <dbReference type="NCBI Taxonomy" id="2666184"/>
    <lineage>
        <taxon>Bacteria</taxon>
        <taxon>Bacillati</taxon>
        <taxon>Actinomycetota</taxon>
        <taxon>Actinomycetes</taxon>
        <taxon>Kitasatosporales</taxon>
        <taxon>Streptomycetaceae</taxon>
        <taxon>Streptomyces</taxon>
    </lineage>
</organism>
<feature type="transmembrane region" description="Helical" evidence="1">
    <location>
        <begin position="20"/>
        <end position="37"/>
    </location>
</feature>
<evidence type="ECO:0000256" key="1">
    <source>
        <dbReference type="SAM" id="Phobius"/>
    </source>
</evidence>
<proteinExistence type="predicted"/>
<protein>
    <submittedName>
        <fullName evidence="2">Uncharacterized protein</fullName>
    </submittedName>
</protein>
<keyword evidence="3" id="KW-1185">Reference proteome</keyword>
<dbReference type="EMBL" id="JBHUFU010000002">
    <property type="protein sequence ID" value="MFD1829057.1"/>
    <property type="molecule type" value="Genomic_DNA"/>
</dbReference>
<keyword evidence="1" id="KW-0812">Transmembrane</keyword>
<dbReference type="RefSeq" id="WP_380897223.1">
    <property type="nucleotide sequence ID" value="NZ_JBHUFU010000002.1"/>
</dbReference>
<sequence>MTAWRRLRRDLRGRRNLDVYATIAVALGTSVLAAIDVAPTGKIMAAVLAVLAVLAFSALSTRTMVEDLARSGAGGGVRFLSDFPQDLKEQRERSTDLYLVGVSLSRTLETSYRAFEDTLSAGGRIRILLTDPDADDAAVTTQNRPTRPRPDEIRNEIRQSLRLLERLRAEAGGRLEVRTTRTALKFGLNYLNVHKADALLCVQLYSFEVSGESRPIFALTLADAPWFETFREQAERLWDLSQPVLTPRS</sequence>
<keyword evidence="1" id="KW-0472">Membrane</keyword>
<feature type="transmembrane region" description="Helical" evidence="1">
    <location>
        <begin position="43"/>
        <end position="61"/>
    </location>
</feature>